<reference evidence="1" key="1">
    <citation type="journal article" date="2021" name="Open Biol.">
        <title>Shared evolutionary footprints suggest mitochondrial oxidative damage underlies multiple complex I losses in fungi.</title>
        <authorList>
            <person name="Schikora-Tamarit M.A."/>
            <person name="Marcet-Houben M."/>
            <person name="Nosek J."/>
            <person name="Gabaldon T."/>
        </authorList>
    </citation>
    <scope>NUCLEOTIDE SEQUENCE</scope>
    <source>
        <strain evidence="1">CBS6341</strain>
    </source>
</reference>
<evidence type="ECO:0000313" key="2">
    <source>
        <dbReference type="Proteomes" id="UP000769528"/>
    </source>
</evidence>
<comment type="caution">
    <text evidence="1">The sequence shown here is derived from an EMBL/GenBank/DDBJ whole genome shotgun (WGS) entry which is preliminary data.</text>
</comment>
<keyword evidence="2" id="KW-1185">Reference proteome</keyword>
<name>A0A9P8P3B2_9ASCO</name>
<sequence>MAISLKSLLNDPVPMSLDLFGSSSISFSDLLSSSSLSTFSLSSITIFSEFLSSFGFAVISVETILSPVDLEPGIIFETFELVDLFELIGDKDFLEAFH</sequence>
<gene>
    <name evidence="1" type="ORF">WICMUC_005797</name>
</gene>
<proteinExistence type="predicted"/>
<protein>
    <submittedName>
        <fullName evidence="1">Uncharacterized protein</fullName>
    </submittedName>
</protein>
<dbReference type="EMBL" id="JAEUBF010001473">
    <property type="protein sequence ID" value="KAH3664412.1"/>
    <property type="molecule type" value="Genomic_DNA"/>
</dbReference>
<accession>A0A9P8P3B2</accession>
<organism evidence="1 2">
    <name type="scientific">Wickerhamomyces mucosus</name>
    <dbReference type="NCBI Taxonomy" id="1378264"/>
    <lineage>
        <taxon>Eukaryota</taxon>
        <taxon>Fungi</taxon>
        <taxon>Dikarya</taxon>
        <taxon>Ascomycota</taxon>
        <taxon>Saccharomycotina</taxon>
        <taxon>Saccharomycetes</taxon>
        <taxon>Phaffomycetales</taxon>
        <taxon>Wickerhamomycetaceae</taxon>
        <taxon>Wickerhamomyces</taxon>
    </lineage>
</organism>
<reference evidence="1" key="2">
    <citation type="submission" date="2021-01" db="EMBL/GenBank/DDBJ databases">
        <authorList>
            <person name="Schikora-Tamarit M.A."/>
        </authorList>
    </citation>
    <scope>NUCLEOTIDE SEQUENCE</scope>
    <source>
        <strain evidence="1">CBS6341</strain>
    </source>
</reference>
<evidence type="ECO:0000313" key="1">
    <source>
        <dbReference type="EMBL" id="KAH3664412.1"/>
    </source>
</evidence>
<dbReference type="Proteomes" id="UP000769528">
    <property type="component" value="Unassembled WGS sequence"/>
</dbReference>
<dbReference type="AlphaFoldDB" id="A0A9P8P3B2"/>